<dbReference type="EMBL" id="JYDH01000044">
    <property type="protein sequence ID" value="KRY36324.1"/>
    <property type="molecule type" value="Genomic_DNA"/>
</dbReference>
<comment type="caution">
    <text evidence="1">The sequence shown here is derived from an EMBL/GenBank/DDBJ whole genome shotgun (WGS) entry which is preliminary data.</text>
</comment>
<reference evidence="1 2" key="1">
    <citation type="submission" date="2015-01" db="EMBL/GenBank/DDBJ databases">
        <title>Evolution of Trichinella species and genotypes.</title>
        <authorList>
            <person name="Korhonen P.K."/>
            <person name="Edoardo P."/>
            <person name="Giuseppe L.R."/>
            <person name="Gasser R.B."/>
        </authorList>
    </citation>
    <scope>NUCLEOTIDE SEQUENCE [LARGE SCALE GENOMIC DNA]</scope>
    <source>
        <strain evidence="1">ISS3</strain>
    </source>
</reference>
<protein>
    <submittedName>
        <fullName evidence="1">Uncharacterized protein</fullName>
    </submittedName>
</protein>
<organism evidence="1 2">
    <name type="scientific">Trichinella spiralis</name>
    <name type="common">Trichina worm</name>
    <dbReference type="NCBI Taxonomy" id="6334"/>
    <lineage>
        <taxon>Eukaryota</taxon>
        <taxon>Metazoa</taxon>
        <taxon>Ecdysozoa</taxon>
        <taxon>Nematoda</taxon>
        <taxon>Enoplea</taxon>
        <taxon>Dorylaimia</taxon>
        <taxon>Trichinellida</taxon>
        <taxon>Trichinellidae</taxon>
        <taxon>Trichinella</taxon>
    </lineage>
</organism>
<sequence length="144" mass="16168">MDLSRIMEMGILKTLQQQQQQQQCCAFIYHNITNDKMLVESDWFLLFHFSFWLVGWVVEYGEWKKEKSDPLKSDETELRDAASVADQRKLDPCAGPAALLYAGREIAPSAIKIVARMGFCGAIKKVINKSGRPVEKRSGATGAA</sequence>
<dbReference type="AlphaFoldDB" id="A0A0V1BGM6"/>
<gene>
    <name evidence="1" type="ORF">T01_6083</name>
</gene>
<keyword evidence="2" id="KW-1185">Reference proteome</keyword>
<dbReference type="OrthoDB" id="10305100at2759"/>
<evidence type="ECO:0000313" key="1">
    <source>
        <dbReference type="EMBL" id="KRY36324.1"/>
    </source>
</evidence>
<name>A0A0V1BGM6_TRISP</name>
<accession>A0A0V1BGM6</accession>
<dbReference type="InParanoid" id="A0A0V1BGM6"/>
<dbReference type="Proteomes" id="UP000054776">
    <property type="component" value="Unassembled WGS sequence"/>
</dbReference>
<proteinExistence type="predicted"/>
<evidence type="ECO:0000313" key="2">
    <source>
        <dbReference type="Proteomes" id="UP000054776"/>
    </source>
</evidence>